<keyword evidence="1" id="KW-0472">Membrane</keyword>
<name>A0A346NPH2_9ALTE</name>
<keyword evidence="3" id="KW-1185">Reference proteome</keyword>
<dbReference type="KEGG" id="salm:D0Y50_14360"/>
<evidence type="ECO:0008006" key="4">
    <source>
        <dbReference type="Google" id="ProtNLM"/>
    </source>
</evidence>
<evidence type="ECO:0000313" key="2">
    <source>
        <dbReference type="EMBL" id="AXR07429.1"/>
    </source>
</evidence>
<dbReference type="InterPro" id="IPR025333">
    <property type="entry name" value="DUF4239"/>
</dbReference>
<dbReference type="Proteomes" id="UP000262073">
    <property type="component" value="Chromosome"/>
</dbReference>
<protein>
    <recommendedName>
        <fullName evidence="4">DUF4239 domain-containing protein</fullName>
    </recommendedName>
</protein>
<proteinExistence type="predicted"/>
<organism evidence="2 3">
    <name type="scientific">Salinimonas sediminis</name>
    <dbReference type="NCBI Taxonomy" id="2303538"/>
    <lineage>
        <taxon>Bacteria</taxon>
        <taxon>Pseudomonadati</taxon>
        <taxon>Pseudomonadota</taxon>
        <taxon>Gammaproteobacteria</taxon>
        <taxon>Alteromonadales</taxon>
        <taxon>Alteromonadaceae</taxon>
        <taxon>Alteromonas/Salinimonas group</taxon>
        <taxon>Salinimonas</taxon>
    </lineage>
</organism>
<keyword evidence="1" id="KW-0812">Transmembrane</keyword>
<feature type="transmembrane region" description="Helical" evidence="1">
    <location>
        <begin position="218"/>
        <end position="237"/>
    </location>
</feature>
<feature type="transmembrane region" description="Helical" evidence="1">
    <location>
        <begin position="47"/>
        <end position="68"/>
    </location>
</feature>
<accession>A0A346NPH2</accession>
<dbReference type="EMBL" id="CP031769">
    <property type="protein sequence ID" value="AXR07429.1"/>
    <property type="molecule type" value="Genomic_DNA"/>
</dbReference>
<evidence type="ECO:0000256" key="1">
    <source>
        <dbReference type="SAM" id="Phobius"/>
    </source>
</evidence>
<dbReference type="OrthoDB" id="116415at2"/>
<feature type="transmembrane region" description="Helical" evidence="1">
    <location>
        <begin position="192"/>
        <end position="212"/>
    </location>
</feature>
<reference evidence="2 3" key="1">
    <citation type="submission" date="2018-08" db="EMBL/GenBank/DDBJ databases">
        <title>Salinimonas sediminis sp. nov., a piezophilic bacterium isolated from a deep-sea sediment sample from the New Britain Trench.</title>
        <authorList>
            <person name="Cao J."/>
        </authorList>
    </citation>
    <scope>NUCLEOTIDE SEQUENCE [LARGE SCALE GENOMIC DNA]</scope>
    <source>
        <strain evidence="2 3">N102</strain>
    </source>
</reference>
<gene>
    <name evidence="2" type="ORF">D0Y50_14360</name>
</gene>
<sequence length="265" mass="29118">MEHTTMLYDFSSIAIVTVLFILIIIANESGFRIGRFVQNRTDEEIKTLTGAIQASTLGLLALLLGFTFSMSMQRYDNRTEALIMEANAIGTAQLRVQLLPPAYHTPVLALLNDYIELRTAVGTIDLTQQAQRAAVNAQATALQNALWGFAVQAAKEDPNPVTTGLFIASLNELIDSQGKRNALLQMHVPETVILLLFLVFVSSGAIMGYSSGLSAKRVMAPTLMVSFLIVLIVLIILDLDRPKRGFIKVDQRPISMLNATLKREL</sequence>
<keyword evidence="1" id="KW-1133">Transmembrane helix</keyword>
<evidence type="ECO:0000313" key="3">
    <source>
        <dbReference type="Proteomes" id="UP000262073"/>
    </source>
</evidence>
<feature type="transmembrane region" description="Helical" evidence="1">
    <location>
        <begin position="7"/>
        <end position="27"/>
    </location>
</feature>
<dbReference type="AlphaFoldDB" id="A0A346NPH2"/>
<dbReference type="Pfam" id="PF14023">
    <property type="entry name" value="Bestrophin-like"/>
    <property type="match status" value="1"/>
</dbReference>
<dbReference type="RefSeq" id="WP_108567606.1">
    <property type="nucleotide sequence ID" value="NZ_CP031769.1"/>
</dbReference>